<organism evidence="3">
    <name type="scientific">marine metagenome</name>
    <dbReference type="NCBI Taxonomy" id="408172"/>
    <lineage>
        <taxon>unclassified sequences</taxon>
        <taxon>metagenomes</taxon>
        <taxon>ecological metagenomes</taxon>
    </lineage>
</organism>
<gene>
    <name evidence="3" type="ORF">METZ01_LOCUS38544</name>
</gene>
<dbReference type="SUPFAM" id="SSF58014">
    <property type="entry name" value="Coiled-coil domain of nucleotide exchange factor GrpE"/>
    <property type="match status" value="1"/>
</dbReference>
<comment type="similarity">
    <text evidence="1">Belongs to the GrpE family.</text>
</comment>
<dbReference type="AlphaFoldDB" id="A0A381R2G9"/>
<dbReference type="Pfam" id="PF01025">
    <property type="entry name" value="GrpE"/>
    <property type="match status" value="1"/>
</dbReference>
<dbReference type="InterPro" id="IPR013805">
    <property type="entry name" value="GrpE_CC"/>
</dbReference>
<dbReference type="Gene3D" id="3.90.20.20">
    <property type="match status" value="1"/>
</dbReference>
<dbReference type="PANTHER" id="PTHR21237">
    <property type="entry name" value="GRPE PROTEIN"/>
    <property type="match status" value="1"/>
</dbReference>
<dbReference type="InterPro" id="IPR000740">
    <property type="entry name" value="GrpE"/>
</dbReference>
<keyword evidence="2" id="KW-0143">Chaperone</keyword>
<dbReference type="Gene3D" id="2.30.22.10">
    <property type="entry name" value="Head domain of nucleotide exchange factor GrpE"/>
    <property type="match status" value="1"/>
</dbReference>
<dbReference type="InterPro" id="IPR009012">
    <property type="entry name" value="GrpE_head"/>
</dbReference>
<evidence type="ECO:0000256" key="1">
    <source>
        <dbReference type="ARBA" id="ARBA00009054"/>
    </source>
</evidence>
<dbReference type="CDD" id="cd00446">
    <property type="entry name" value="GrpE"/>
    <property type="match status" value="1"/>
</dbReference>
<evidence type="ECO:0000256" key="2">
    <source>
        <dbReference type="ARBA" id="ARBA00023186"/>
    </source>
</evidence>
<dbReference type="SUPFAM" id="SSF51064">
    <property type="entry name" value="Head domain of nucleotide exchange factor GrpE"/>
    <property type="match status" value="1"/>
</dbReference>
<proteinExistence type="inferred from homology"/>
<dbReference type="PANTHER" id="PTHR21237:SF23">
    <property type="entry name" value="GRPE PROTEIN HOMOLOG, MITOCHONDRIAL"/>
    <property type="match status" value="1"/>
</dbReference>
<name>A0A381R2G9_9ZZZZ</name>
<evidence type="ECO:0008006" key="4">
    <source>
        <dbReference type="Google" id="ProtNLM"/>
    </source>
</evidence>
<dbReference type="GO" id="GO:0000774">
    <property type="term" value="F:adenyl-nucleotide exchange factor activity"/>
    <property type="evidence" value="ECO:0007669"/>
    <property type="project" value="InterPro"/>
</dbReference>
<dbReference type="EMBL" id="UINC01001647">
    <property type="protein sequence ID" value="SUZ85690.1"/>
    <property type="molecule type" value="Genomic_DNA"/>
</dbReference>
<reference evidence="3" key="1">
    <citation type="submission" date="2018-05" db="EMBL/GenBank/DDBJ databases">
        <authorList>
            <person name="Lanie J.A."/>
            <person name="Ng W.-L."/>
            <person name="Kazmierczak K.M."/>
            <person name="Andrzejewski T.M."/>
            <person name="Davidsen T.M."/>
            <person name="Wayne K.J."/>
            <person name="Tettelin H."/>
            <person name="Glass J.I."/>
            <person name="Rusch D."/>
            <person name="Podicherti R."/>
            <person name="Tsui H.-C.T."/>
            <person name="Winkler M.E."/>
        </authorList>
    </citation>
    <scope>NUCLEOTIDE SEQUENCE</scope>
</reference>
<evidence type="ECO:0000313" key="3">
    <source>
        <dbReference type="EMBL" id="SUZ85690.1"/>
    </source>
</evidence>
<dbReference type="GO" id="GO:0051087">
    <property type="term" value="F:protein-folding chaperone binding"/>
    <property type="evidence" value="ECO:0007669"/>
    <property type="project" value="InterPro"/>
</dbReference>
<dbReference type="GO" id="GO:0051082">
    <property type="term" value="F:unfolded protein binding"/>
    <property type="evidence" value="ECO:0007669"/>
    <property type="project" value="TreeGrafter"/>
</dbReference>
<sequence>MSIKSKSKTKSAKKPSLKSQIEELNISIKEEKDKFLRLFAEFENYKKRTSKERLELYKTASQELMIALLPMIDDMDRASLEFAKSKDNGLVEGFSLIKNKFSEILKSQGLILIDVNKGDEFDAEIHEAITQIPAEDESMKGKIIDITESGYKLGDKILRYPKVVVGN</sequence>
<dbReference type="GO" id="GO:0042803">
    <property type="term" value="F:protein homodimerization activity"/>
    <property type="evidence" value="ECO:0007669"/>
    <property type="project" value="InterPro"/>
</dbReference>
<dbReference type="PRINTS" id="PR00773">
    <property type="entry name" value="GRPEPROTEIN"/>
</dbReference>
<dbReference type="GO" id="GO:0006457">
    <property type="term" value="P:protein folding"/>
    <property type="evidence" value="ECO:0007669"/>
    <property type="project" value="InterPro"/>
</dbReference>
<dbReference type="HAMAP" id="MF_01151">
    <property type="entry name" value="GrpE"/>
    <property type="match status" value="1"/>
</dbReference>
<protein>
    <recommendedName>
        <fullName evidence="4">Nucleotide exchange factor GrpE</fullName>
    </recommendedName>
</protein>
<accession>A0A381R2G9</accession>